<dbReference type="OrthoDB" id="5238996at2759"/>
<evidence type="ECO:0000313" key="3">
    <source>
        <dbReference type="EMBL" id="KAF4624296.1"/>
    </source>
</evidence>
<comment type="caution">
    <text evidence="3">The sequence shown here is derived from an EMBL/GenBank/DDBJ whole genome shotgun (WGS) entry which is preliminary data.</text>
</comment>
<protein>
    <submittedName>
        <fullName evidence="3">Uncharacterized protein</fullName>
    </submittedName>
</protein>
<keyword evidence="1" id="KW-0175">Coiled coil</keyword>
<dbReference type="EMBL" id="JAAMPI010001704">
    <property type="protein sequence ID" value="KAF4624296.1"/>
    <property type="molecule type" value="Genomic_DNA"/>
</dbReference>
<organism evidence="3 4">
    <name type="scientific">Cudoniella acicularis</name>
    <dbReference type="NCBI Taxonomy" id="354080"/>
    <lineage>
        <taxon>Eukaryota</taxon>
        <taxon>Fungi</taxon>
        <taxon>Dikarya</taxon>
        <taxon>Ascomycota</taxon>
        <taxon>Pezizomycotina</taxon>
        <taxon>Leotiomycetes</taxon>
        <taxon>Helotiales</taxon>
        <taxon>Tricladiaceae</taxon>
        <taxon>Cudoniella</taxon>
    </lineage>
</organism>
<evidence type="ECO:0000256" key="2">
    <source>
        <dbReference type="SAM" id="MobiDB-lite"/>
    </source>
</evidence>
<sequence length="552" mass="61889">MSAVNGTNGSSKGPAKPKRVSRLKDFLALGKEIFNEKEVGDYDQLLSQKNELEQQLQLKTQELDKKSEELSIFQSVKEEEIKSLEANTAKTIAELESSTAAKILELESTNKHLFDEFEKRIVSLDTGKKKQTDLDNKLAAVRKKLTEANKTVDTSKARIASLEEQLAESYNALETTEEDLKATKKDLASKARELNGTISVLDSTQAELETQRRDLGLEIPHSNELAAPKKMPFSNSNAAQSLRMATAEKIIAEKLCANIFKQYYLPYLSHDRKVMDDVLERLDENAPFKEAVFRLQLLAAYEPDEKDFLHLLVESTVKEIIVLLNPLLFSKGARDDFQSALTTLFNDAVKLWRAVQKSETKGWVSNDPEYRGSNSSLEDDIWEVNKEYDNSVELTEDQMASVPEAEPIASLFPQLFLGEDILCHGCALWSDQNTIIAASIEYGQQSPRNPALGRGMLLRRDSNRQRLSFGSSSSVGRRLEERSTSPRSQSGGQTFFRSCEQPCGKEDIASGCTDGGKRWGCRCGRRVMSLFRRKGKGKLEFSAEQVNLAFNN</sequence>
<keyword evidence="4" id="KW-1185">Reference proteome</keyword>
<feature type="compositionally biased region" description="Polar residues" evidence="2">
    <location>
        <begin position="466"/>
        <end position="475"/>
    </location>
</feature>
<feature type="region of interest" description="Disordered" evidence="2">
    <location>
        <begin position="466"/>
        <end position="494"/>
    </location>
</feature>
<feature type="coiled-coil region" evidence="1">
    <location>
        <begin position="35"/>
        <end position="69"/>
    </location>
</feature>
<feature type="compositionally biased region" description="Polar residues" evidence="2">
    <location>
        <begin position="485"/>
        <end position="494"/>
    </location>
</feature>
<proteinExistence type="predicted"/>
<reference evidence="3 4" key="1">
    <citation type="submission" date="2020-03" db="EMBL/GenBank/DDBJ databases">
        <title>Draft Genome Sequence of Cudoniella acicularis.</title>
        <authorList>
            <person name="Buettner E."/>
            <person name="Kellner H."/>
        </authorList>
    </citation>
    <scope>NUCLEOTIDE SEQUENCE [LARGE SCALE GENOMIC DNA]</scope>
    <source>
        <strain evidence="3 4">DSM 108380</strain>
    </source>
</reference>
<evidence type="ECO:0000256" key="1">
    <source>
        <dbReference type="SAM" id="Coils"/>
    </source>
</evidence>
<dbReference type="AlphaFoldDB" id="A0A8H4VVL2"/>
<name>A0A8H4VVL2_9HELO</name>
<evidence type="ECO:0000313" key="4">
    <source>
        <dbReference type="Proteomes" id="UP000566819"/>
    </source>
</evidence>
<accession>A0A8H4VVL2</accession>
<feature type="coiled-coil region" evidence="1">
    <location>
        <begin position="145"/>
        <end position="193"/>
    </location>
</feature>
<dbReference type="Proteomes" id="UP000566819">
    <property type="component" value="Unassembled WGS sequence"/>
</dbReference>
<dbReference type="Gene3D" id="1.10.287.1490">
    <property type="match status" value="1"/>
</dbReference>
<gene>
    <name evidence="3" type="ORF">G7Y89_g13877</name>
</gene>